<comment type="caution">
    <text evidence="2">The sequence shown here is derived from an EMBL/GenBank/DDBJ whole genome shotgun (WGS) entry which is preliminary data.</text>
</comment>
<name>A0AAV1WP65_LUPLU</name>
<dbReference type="InterPro" id="IPR026960">
    <property type="entry name" value="RVT-Znf"/>
</dbReference>
<accession>A0AAV1WP65</accession>
<organism evidence="2 3">
    <name type="scientific">Lupinus luteus</name>
    <name type="common">European yellow lupine</name>
    <dbReference type="NCBI Taxonomy" id="3873"/>
    <lineage>
        <taxon>Eukaryota</taxon>
        <taxon>Viridiplantae</taxon>
        <taxon>Streptophyta</taxon>
        <taxon>Embryophyta</taxon>
        <taxon>Tracheophyta</taxon>
        <taxon>Spermatophyta</taxon>
        <taxon>Magnoliopsida</taxon>
        <taxon>eudicotyledons</taxon>
        <taxon>Gunneridae</taxon>
        <taxon>Pentapetalae</taxon>
        <taxon>rosids</taxon>
        <taxon>fabids</taxon>
        <taxon>Fabales</taxon>
        <taxon>Fabaceae</taxon>
        <taxon>Papilionoideae</taxon>
        <taxon>50 kb inversion clade</taxon>
        <taxon>genistoids sensu lato</taxon>
        <taxon>core genistoids</taxon>
        <taxon>Genisteae</taxon>
        <taxon>Lupinus</taxon>
    </lineage>
</organism>
<dbReference type="EMBL" id="CAXHTB010000008">
    <property type="protein sequence ID" value="CAL0310617.1"/>
    <property type="molecule type" value="Genomic_DNA"/>
</dbReference>
<reference evidence="2 3" key="1">
    <citation type="submission" date="2024-03" db="EMBL/GenBank/DDBJ databases">
        <authorList>
            <person name="Martinez-Hernandez J."/>
        </authorList>
    </citation>
    <scope>NUCLEOTIDE SEQUENCE [LARGE SCALE GENOMIC DNA]</scope>
</reference>
<gene>
    <name evidence="2" type="ORF">LLUT_LOCUS11677</name>
</gene>
<protein>
    <recommendedName>
        <fullName evidence="1">Reverse transcriptase zinc-binding domain-containing protein</fullName>
    </recommendedName>
</protein>
<evidence type="ECO:0000313" key="2">
    <source>
        <dbReference type="EMBL" id="CAL0310617.1"/>
    </source>
</evidence>
<dbReference type="AlphaFoldDB" id="A0AAV1WP65"/>
<dbReference type="Pfam" id="PF13966">
    <property type="entry name" value="zf-RVT"/>
    <property type="match status" value="1"/>
</dbReference>
<proteinExistence type="predicted"/>
<feature type="domain" description="Reverse transcriptase zinc-binding" evidence="1">
    <location>
        <begin position="2"/>
        <end position="89"/>
    </location>
</feature>
<sequence length="94" mass="11094">MVKTTYLAQLNHQQSPIGKELKNCWINCVPSNICCFVWKLIRRRLPTKDELFKRNIIVRMDDIFCMFFNNHAESIDHLFISCGFASSVWNGFYS</sequence>
<evidence type="ECO:0000313" key="3">
    <source>
        <dbReference type="Proteomes" id="UP001497480"/>
    </source>
</evidence>
<keyword evidence="3" id="KW-1185">Reference proteome</keyword>
<evidence type="ECO:0000259" key="1">
    <source>
        <dbReference type="Pfam" id="PF13966"/>
    </source>
</evidence>
<dbReference type="Proteomes" id="UP001497480">
    <property type="component" value="Unassembled WGS sequence"/>
</dbReference>